<proteinExistence type="predicted"/>
<dbReference type="GO" id="GO:0006654">
    <property type="term" value="P:phosphatidic acid biosynthetic process"/>
    <property type="evidence" value="ECO:0007669"/>
    <property type="project" value="TreeGrafter"/>
</dbReference>
<dbReference type="CDD" id="cd07989">
    <property type="entry name" value="LPLAT_AGPAT-like"/>
    <property type="match status" value="1"/>
</dbReference>
<dbReference type="SMART" id="SM00563">
    <property type="entry name" value="PlsC"/>
    <property type="match status" value="1"/>
</dbReference>
<evidence type="ECO:0000256" key="2">
    <source>
        <dbReference type="ARBA" id="ARBA00023315"/>
    </source>
</evidence>
<dbReference type="PANTHER" id="PTHR10434:SF11">
    <property type="entry name" value="1-ACYL-SN-GLYCEROL-3-PHOSPHATE ACYLTRANSFERASE"/>
    <property type="match status" value="1"/>
</dbReference>
<keyword evidence="5" id="KW-0934">Plastid</keyword>
<keyword evidence="3" id="KW-0812">Transmembrane</keyword>
<dbReference type="Pfam" id="PF01553">
    <property type="entry name" value="Acyltransferase"/>
    <property type="match status" value="1"/>
</dbReference>
<gene>
    <name evidence="5" type="ORF">PCKR_306</name>
</gene>
<dbReference type="EMBL" id="KX897545">
    <property type="protein sequence ID" value="APP88093.1"/>
    <property type="molecule type" value="Genomic_DNA"/>
</dbReference>
<evidence type="ECO:0000259" key="4">
    <source>
        <dbReference type="SMART" id="SM00563"/>
    </source>
</evidence>
<evidence type="ECO:0000256" key="3">
    <source>
        <dbReference type="SAM" id="Phobius"/>
    </source>
</evidence>
<organism evidence="5">
    <name type="scientific">Paulinella micropora</name>
    <dbReference type="NCBI Taxonomy" id="1928728"/>
    <lineage>
        <taxon>Eukaryota</taxon>
        <taxon>Sar</taxon>
        <taxon>Rhizaria</taxon>
        <taxon>Cercozoa</taxon>
        <taxon>Imbricatea</taxon>
        <taxon>Silicofilosea</taxon>
        <taxon>Euglyphida</taxon>
        <taxon>Paulinellidae</taxon>
        <taxon>Paulinella</taxon>
    </lineage>
</organism>
<accession>A0A1L5YBL4</accession>
<dbReference type="AlphaFoldDB" id="A0A1L5YBL4"/>
<evidence type="ECO:0000313" key="5">
    <source>
        <dbReference type="EMBL" id="APP88093.1"/>
    </source>
</evidence>
<feature type="transmembrane region" description="Helical" evidence="3">
    <location>
        <begin position="21"/>
        <end position="39"/>
    </location>
</feature>
<name>A0A1L5YBL4_9EUKA</name>
<keyword evidence="2 5" id="KW-0012">Acyltransferase</keyword>
<geneLocation type="plastid" evidence="5"/>
<evidence type="ECO:0000256" key="1">
    <source>
        <dbReference type="ARBA" id="ARBA00022679"/>
    </source>
</evidence>
<keyword evidence="1 5" id="KW-0808">Transferase</keyword>
<dbReference type="InterPro" id="IPR002123">
    <property type="entry name" value="Plipid/glycerol_acylTrfase"/>
</dbReference>
<dbReference type="PANTHER" id="PTHR10434">
    <property type="entry name" value="1-ACYL-SN-GLYCEROL-3-PHOSPHATE ACYLTRANSFERASE"/>
    <property type="match status" value="1"/>
</dbReference>
<dbReference type="GO" id="GO:0003841">
    <property type="term" value="F:1-acylglycerol-3-phosphate O-acyltransferase activity"/>
    <property type="evidence" value="ECO:0007669"/>
    <property type="project" value="TreeGrafter"/>
</dbReference>
<reference evidence="5" key="1">
    <citation type="journal article" date="2017" name="Protist">
        <title>Diversity of the Photosynthetic Paulinella Species, with the Description of Paulinella micropora sp. nov. and the Chromatophore Genome Sequence for strain KR01.</title>
        <authorList>
            <person name="Lhee D."/>
            <person name="Yang E.C."/>
            <person name="Kim J.I."/>
            <person name="Nakayama T."/>
            <person name="Zuccarello G."/>
            <person name="Andersen R.A."/>
            <person name="Yoon H.S."/>
        </authorList>
    </citation>
    <scope>NUCLEOTIDE SEQUENCE</scope>
    <source>
        <strain evidence="5">KR01</strain>
    </source>
</reference>
<dbReference type="SUPFAM" id="SSF69593">
    <property type="entry name" value="Glycerol-3-phosphate (1)-acyltransferase"/>
    <property type="match status" value="1"/>
</dbReference>
<keyword evidence="3" id="KW-1133">Transmembrane helix</keyword>
<keyword evidence="3" id="KW-0472">Membrane</keyword>
<protein>
    <submittedName>
        <fullName evidence="5">1-acyl-sn-glycerol-3-phosphate acyltransferase</fullName>
    </submittedName>
</protein>
<feature type="domain" description="Phospholipid/glycerol acyltransferase" evidence="4">
    <location>
        <begin position="55"/>
        <end position="167"/>
    </location>
</feature>
<sequence>MKRIYCTPTTVLILRIPQPTLIYQLISSLLVFPVYRILFRGYTIGQSNVPSEGPLVVVSNHGSDLDPPLLGHILSRPIAFMAKVELFTIPLLGSLIRACGAYPVRRGSNDREAIRIAKARLTDGWAIGIFPDGTRQVNGRVDKAQLGAALLSFYTGAPLLPVAIVNSHRAMGRHQNFPRFLPIQIYIGNPIAPPISRHRKHLEATTQACKDQINLLLDRGLSLVNSSNPN</sequence>